<name>A0AAX3M6B6_9BACL</name>
<accession>A0AAX3M6B6</accession>
<reference evidence="1 2" key="1">
    <citation type="submission" date="2023-02" db="EMBL/GenBank/DDBJ databases">
        <title>Genome sequence of Paenibacillus kyungheensis KACC 18744.</title>
        <authorList>
            <person name="Kim S."/>
            <person name="Heo J."/>
            <person name="Kwon S.-W."/>
        </authorList>
    </citation>
    <scope>NUCLEOTIDE SEQUENCE [LARGE SCALE GENOMIC DNA]</scope>
    <source>
        <strain evidence="1 2">KACC 18744</strain>
    </source>
</reference>
<proteinExistence type="predicted"/>
<evidence type="ECO:0000313" key="2">
    <source>
        <dbReference type="Proteomes" id="UP001220509"/>
    </source>
</evidence>
<dbReference type="AlphaFoldDB" id="A0AAX3M6B6"/>
<dbReference type="EMBL" id="CP117416">
    <property type="protein sequence ID" value="WCT57442.1"/>
    <property type="molecule type" value="Genomic_DNA"/>
</dbReference>
<protein>
    <submittedName>
        <fullName evidence="1">Uncharacterized protein</fullName>
    </submittedName>
</protein>
<gene>
    <name evidence="1" type="ORF">PQ456_08030</name>
</gene>
<dbReference type="RefSeq" id="WP_273615649.1">
    <property type="nucleotide sequence ID" value="NZ_CP117416.1"/>
</dbReference>
<keyword evidence="2" id="KW-1185">Reference proteome</keyword>
<organism evidence="1 2">
    <name type="scientific">Paenibacillus kyungheensis</name>
    <dbReference type="NCBI Taxonomy" id="1452732"/>
    <lineage>
        <taxon>Bacteria</taxon>
        <taxon>Bacillati</taxon>
        <taxon>Bacillota</taxon>
        <taxon>Bacilli</taxon>
        <taxon>Bacillales</taxon>
        <taxon>Paenibacillaceae</taxon>
        <taxon>Paenibacillus</taxon>
    </lineage>
</organism>
<evidence type="ECO:0000313" key="1">
    <source>
        <dbReference type="EMBL" id="WCT57442.1"/>
    </source>
</evidence>
<sequence length="89" mass="10230">MKSKIVLLTIVLSLALCITMIQPQLVYAEPSNQSDQAIKDRLIKQYSLTPHEEIEPYHSLGDYGISIKIDKNCSYPFFLTTFIRLYCCL</sequence>
<dbReference type="KEGG" id="pka:PQ456_08030"/>
<dbReference type="Proteomes" id="UP001220509">
    <property type="component" value="Chromosome"/>
</dbReference>